<dbReference type="CDD" id="cd16856">
    <property type="entry name" value="STAT6_CCD"/>
    <property type="match status" value="1"/>
</dbReference>
<dbReference type="PROSITE" id="PS50001">
    <property type="entry name" value="SH2"/>
    <property type="match status" value="1"/>
</dbReference>
<evidence type="ECO:0000256" key="11">
    <source>
        <dbReference type="ARBA" id="ARBA00023242"/>
    </source>
</evidence>
<keyword evidence="7 13" id="KW-0805">Transcription regulation</keyword>
<evidence type="ECO:0000313" key="17">
    <source>
        <dbReference type="Proteomes" id="UP000007303"/>
    </source>
</evidence>
<dbReference type="Gene3D" id="1.10.238.10">
    <property type="entry name" value="EF-hand"/>
    <property type="match status" value="1"/>
</dbReference>
<sequence length="626" mass="72884">MTQWLHMSHMLPFLPDQTINNLYPPTTFPIEVRHFLAEWIESQRWYETHRDTHSCSYSNYAHREDFTLENVEQESQARVLFDQAISTLQTIAQQNSSVVDRMKLMQISKKLVVLDIQNTRQTMHQLQEELNWEKHNCEAFQGDSHTHTHTTRNALRERRPLGKRPSPAQWPRQNDGRNPEEKRFQLLKECVDCLDQCQSRFISRLKLWRWEQHKATIGHPFDDNLNPLQTWCEQLLGVNGKLRQELMLIGEPIPELQERLRQLLQVLIQSSLVVEKQPPQVIKTQSKFSTTVRYLLGEKIAPGKPVVLKAQIINESQARNQGSIPGKCFLSSDTVGELLNNTAILEHNTASKNTCATFRNMSIKKIKRADRKGTESVTEEKFALLFSTEITITGCDTPYRIQMISLPLVVIVHGSQDNNALATIIWDCAFCEPDRVPFVVPEYVPWRMMYSTLNSKFTSEVQTKHHLDKCNQHFLAQKIFDKPDYNGDFSNMMVSWAQFNKEVLPGRMFTFWQWFEGAMELTKKHLKTYWSEKLIFGFIGKQHLHLILKDKPNGTFLLRFSDSEIGGITIAYVSTTDNGGLKIQNIQPFAKRDLEIRSLGDRIRDISEITHLYPNRPKHDVFQKFY</sequence>
<evidence type="ECO:0000256" key="3">
    <source>
        <dbReference type="ARBA" id="ARBA00005586"/>
    </source>
</evidence>
<dbReference type="InterPro" id="IPR036535">
    <property type="entry name" value="STAT_N_sf"/>
</dbReference>
<dbReference type="InterPro" id="IPR001217">
    <property type="entry name" value="STAT"/>
</dbReference>
<evidence type="ECO:0000256" key="4">
    <source>
        <dbReference type="ARBA" id="ARBA00022490"/>
    </source>
</evidence>
<dbReference type="Pfam" id="PF02865">
    <property type="entry name" value="STAT_int"/>
    <property type="match status" value="1"/>
</dbReference>
<evidence type="ECO:0000256" key="10">
    <source>
        <dbReference type="ARBA" id="ARBA00023163"/>
    </source>
</evidence>
<dbReference type="PANTHER" id="PTHR11801">
    <property type="entry name" value="SIGNAL TRANSDUCER AND ACTIVATOR OF TRANSCRIPTION"/>
    <property type="match status" value="1"/>
</dbReference>
<dbReference type="InterPro" id="IPR012345">
    <property type="entry name" value="STAT_TF_DNA-bd_N"/>
</dbReference>
<dbReference type="SUPFAM" id="SSF55550">
    <property type="entry name" value="SH2 domain"/>
    <property type="match status" value="1"/>
</dbReference>
<proteinExistence type="inferred from homology"/>
<dbReference type="Gene3D" id="3.30.505.10">
    <property type="entry name" value="SH2 domain"/>
    <property type="match status" value="1"/>
</dbReference>
<evidence type="ECO:0000256" key="7">
    <source>
        <dbReference type="ARBA" id="ARBA00023015"/>
    </source>
</evidence>
<dbReference type="InterPro" id="IPR048988">
    <property type="entry name" value="STAT_linker"/>
</dbReference>
<reference evidence="17" key="1">
    <citation type="journal article" date="2004" name="Nature">
        <title>Genome duplication in the teleost fish Tetraodon nigroviridis reveals the early vertebrate proto-karyotype.</title>
        <authorList>
            <person name="Jaillon O."/>
            <person name="Aury J.-M."/>
            <person name="Brunet F."/>
            <person name="Petit J.-L."/>
            <person name="Stange-Thomann N."/>
            <person name="Mauceli E."/>
            <person name="Bouneau L."/>
            <person name="Fischer C."/>
            <person name="Ozouf-Costaz C."/>
            <person name="Bernot A."/>
            <person name="Nicaud S."/>
            <person name="Jaffe D."/>
            <person name="Fisher S."/>
            <person name="Lutfalla G."/>
            <person name="Dossat C."/>
            <person name="Segurens B."/>
            <person name="Dasilva C."/>
            <person name="Salanoubat M."/>
            <person name="Levy M."/>
            <person name="Boudet N."/>
            <person name="Castellano S."/>
            <person name="Anthouard V."/>
            <person name="Jubin C."/>
            <person name="Castelli V."/>
            <person name="Katinka M."/>
            <person name="Vacherie B."/>
            <person name="Biemont C."/>
            <person name="Skalli Z."/>
            <person name="Cattolico L."/>
            <person name="Poulain J."/>
            <person name="De Berardinis V."/>
            <person name="Cruaud C."/>
            <person name="Duprat S."/>
            <person name="Brottier P."/>
            <person name="Coutanceau J.-P."/>
            <person name="Gouzy J."/>
            <person name="Parra G."/>
            <person name="Lardier G."/>
            <person name="Chapple C."/>
            <person name="McKernan K.J."/>
            <person name="McEwan P."/>
            <person name="Bosak S."/>
            <person name="Kellis M."/>
            <person name="Volff J.-N."/>
            <person name="Guigo R."/>
            <person name="Zody M.C."/>
            <person name="Mesirov J."/>
            <person name="Lindblad-Toh K."/>
            <person name="Birren B."/>
            <person name="Nusbaum C."/>
            <person name="Kahn D."/>
            <person name="Robinson-Rechavi M."/>
            <person name="Laudet V."/>
            <person name="Schachter V."/>
            <person name="Quetier F."/>
            <person name="Saurin W."/>
            <person name="Scarpelli C."/>
            <person name="Wincker P."/>
            <person name="Lander E.S."/>
            <person name="Weissenbach J."/>
            <person name="Roest Crollius H."/>
        </authorList>
    </citation>
    <scope>NUCLEOTIDE SEQUENCE [LARGE SCALE GENOMIC DNA]</scope>
</reference>
<dbReference type="GO" id="GO:0005737">
    <property type="term" value="C:cytoplasm"/>
    <property type="evidence" value="ECO:0007669"/>
    <property type="project" value="UniProtKB-SubCell"/>
</dbReference>
<dbReference type="GO" id="GO:0001228">
    <property type="term" value="F:DNA-binding transcription activator activity, RNA polymerase II-specific"/>
    <property type="evidence" value="ECO:0007669"/>
    <property type="project" value="UniProtKB-ARBA"/>
</dbReference>
<dbReference type="GO" id="GO:0007166">
    <property type="term" value="P:cell surface receptor signaling pathway"/>
    <property type="evidence" value="ECO:0007669"/>
    <property type="project" value="UniProtKB-ARBA"/>
</dbReference>
<evidence type="ECO:0000256" key="9">
    <source>
        <dbReference type="ARBA" id="ARBA00023159"/>
    </source>
</evidence>
<dbReference type="Pfam" id="PF02864">
    <property type="entry name" value="STAT_bind"/>
    <property type="match status" value="1"/>
</dbReference>
<keyword evidence="10 13" id="KW-0804">Transcription</keyword>
<keyword evidence="4 13" id="KW-0963">Cytoplasm</keyword>
<dbReference type="SUPFAM" id="SSF49417">
    <property type="entry name" value="p53-like transcription factors"/>
    <property type="match status" value="1"/>
</dbReference>
<evidence type="ECO:0000313" key="16">
    <source>
        <dbReference type="Ensembl" id="ENSTNIP00000018157.1"/>
    </source>
</evidence>
<organism evidence="16 17">
    <name type="scientific">Tetraodon nigroviridis</name>
    <name type="common">Spotted green pufferfish</name>
    <name type="synonym">Chelonodon nigroviridis</name>
    <dbReference type="NCBI Taxonomy" id="99883"/>
    <lineage>
        <taxon>Eukaryota</taxon>
        <taxon>Metazoa</taxon>
        <taxon>Chordata</taxon>
        <taxon>Craniata</taxon>
        <taxon>Vertebrata</taxon>
        <taxon>Euteleostomi</taxon>
        <taxon>Actinopterygii</taxon>
        <taxon>Neopterygii</taxon>
        <taxon>Teleostei</taxon>
        <taxon>Neoteleostei</taxon>
        <taxon>Acanthomorphata</taxon>
        <taxon>Eupercaria</taxon>
        <taxon>Tetraodontiformes</taxon>
        <taxon>Tetradontoidea</taxon>
        <taxon>Tetraodontidae</taxon>
        <taxon>Tetraodon</taxon>
    </lineage>
</organism>
<name>H3DCB4_TETNG</name>
<dbReference type="InterPro" id="IPR013799">
    <property type="entry name" value="STAT_TF_prot_interaction"/>
</dbReference>
<dbReference type="SUPFAM" id="SSF48092">
    <property type="entry name" value="Transcription factor STAT-4 N-domain"/>
    <property type="match status" value="1"/>
</dbReference>
<dbReference type="FunFam" id="3.30.505.10:FF:000126">
    <property type="entry name" value="Signal transducer and activator of transcription"/>
    <property type="match status" value="1"/>
</dbReference>
<dbReference type="InterPro" id="IPR036860">
    <property type="entry name" value="SH2_dom_sf"/>
</dbReference>
<dbReference type="FunFam" id="1.10.238.10:FF:000029">
    <property type="entry name" value="Signal transducer and transcription activator 6"/>
    <property type="match status" value="1"/>
</dbReference>
<evidence type="ECO:0000256" key="12">
    <source>
        <dbReference type="PROSITE-ProRule" id="PRU00191"/>
    </source>
</evidence>
<keyword evidence="17" id="KW-1185">Reference proteome</keyword>
<feature type="domain" description="SH2" evidence="15">
    <location>
        <begin position="514"/>
        <end position="626"/>
    </location>
</feature>
<evidence type="ECO:0000256" key="14">
    <source>
        <dbReference type="SAM" id="MobiDB-lite"/>
    </source>
</evidence>
<dbReference type="Pfam" id="PF21354">
    <property type="entry name" value="STAT_linker"/>
    <property type="match status" value="1"/>
</dbReference>
<comment type="similarity">
    <text evidence="3 13">Belongs to the transcription factor STAT family.</text>
</comment>
<dbReference type="GeneTree" id="ENSGT01080000257420"/>
<dbReference type="GO" id="GO:0005634">
    <property type="term" value="C:nucleus"/>
    <property type="evidence" value="ECO:0007669"/>
    <property type="project" value="UniProtKB-SubCell"/>
</dbReference>
<evidence type="ECO:0000259" key="15">
    <source>
        <dbReference type="PROSITE" id="PS50001"/>
    </source>
</evidence>
<dbReference type="InterPro" id="IPR008967">
    <property type="entry name" value="p53-like_TF_DNA-bd_sf"/>
</dbReference>
<reference evidence="16" key="3">
    <citation type="submission" date="2025-09" db="UniProtKB">
        <authorList>
            <consortium name="Ensembl"/>
        </authorList>
    </citation>
    <scope>IDENTIFICATION</scope>
</reference>
<evidence type="ECO:0000256" key="13">
    <source>
        <dbReference type="RuleBase" id="RU046415"/>
    </source>
</evidence>
<keyword evidence="6 12" id="KW-0727">SH2 domain</keyword>
<protein>
    <recommendedName>
        <fullName evidence="13">Signal transducer and activator of transcription</fullName>
    </recommendedName>
</protein>
<accession>H3DCB4</accession>
<evidence type="ECO:0000256" key="5">
    <source>
        <dbReference type="ARBA" id="ARBA00022553"/>
    </source>
</evidence>
<keyword evidence="11 13" id="KW-0539">Nucleus</keyword>
<dbReference type="InterPro" id="IPR000980">
    <property type="entry name" value="SH2"/>
</dbReference>
<dbReference type="AlphaFoldDB" id="H3DCB4"/>
<keyword evidence="8 13" id="KW-0238">DNA-binding</keyword>
<dbReference type="Ensembl" id="ENSTNIT00000018381.1">
    <property type="protein sequence ID" value="ENSTNIP00000018157.1"/>
    <property type="gene ID" value="ENSTNIG00000015103.1"/>
</dbReference>
<dbReference type="Gene3D" id="2.60.40.630">
    <property type="entry name" value="STAT transcription factor, DNA-binding domain"/>
    <property type="match status" value="1"/>
</dbReference>
<dbReference type="FunFam" id="2.60.40.630:FF:000003">
    <property type="entry name" value="Signal transducer and transcription activator 6"/>
    <property type="match status" value="1"/>
</dbReference>
<evidence type="ECO:0000256" key="2">
    <source>
        <dbReference type="ARBA" id="ARBA00004496"/>
    </source>
</evidence>
<keyword evidence="9 13" id="KW-0010">Activator</keyword>
<dbReference type="InterPro" id="IPR015988">
    <property type="entry name" value="STAT_TF_CC"/>
</dbReference>
<dbReference type="GO" id="GO:0000977">
    <property type="term" value="F:RNA polymerase II transcription regulatory region sequence-specific DNA binding"/>
    <property type="evidence" value="ECO:0007669"/>
    <property type="project" value="UniProtKB-ARBA"/>
</dbReference>
<keyword evidence="5 13" id="KW-0597">Phosphoprotein</keyword>
<evidence type="ECO:0000256" key="8">
    <source>
        <dbReference type="ARBA" id="ARBA00023125"/>
    </source>
</evidence>
<dbReference type="InterPro" id="IPR013801">
    <property type="entry name" value="STAT_TF_DNA-bd"/>
</dbReference>
<feature type="region of interest" description="Disordered" evidence="14">
    <location>
        <begin position="141"/>
        <end position="179"/>
    </location>
</feature>
<evidence type="ECO:0000256" key="6">
    <source>
        <dbReference type="ARBA" id="ARBA00022999"/>
    </source>
</evidence>
<dbReference type="HOGENOM" id="CLU_014189_2_0_1"/>
<comment type="subcellular location">
    <subcellularLocation>
        <location evidence="2 13">Cytoplasm</location>
    </subcellularLocation>
    <subcellularLocation>
        <location evidence="1 13">Nucleus</location>
    </subcellularLocation>
</comment>
<evidence type="ECO:0000256" key="1">
    <source>
        <dbReference type="ARBA" id="ARBA00004123"/>
    </source>
</evidence>
<dbReference type="SUPFAM" id="SSF47655">
    <property type="entry name" value="STAT"/>
    <property type="match status" value="1"/>
</dbReference>
<dbReference type="Pfam" id="PF00017">
    <property type="entry name" value="SH2"/>
    <property type="match status" value="1"/>
</dbReference>
<dbReference type="SMART" id="SM00964">
    <property type="entry name" value="STAT_int"/>
    <property type="match status" value="1"/>
</dbReference>
<dbReference type="Proteomes" id="UP000007303">
    <property type="component" value="Unassembled WGS sequence"/>
</dbReference>
<reference evidence="16" key="2">
    <citation type="submission" date="2025-08" db="UniProtKB">
        <authorList>
            <consortium name="Ensembl"/>
        </authorList>
    </citation>
    <scope>IDENTIFICATION</scope>
</reference>
<dbReference type="Gene3D" id="1.20.1050.20">
    <property type="entry name" value="STAT transcription factor, all-alpha domain"/>
    <property type="match status" value="1"/>
</dbReference>